<dbReference type="PANTHER" id="PTHR35869">
    <property type="entry name" value="OUTER-MEMBRANE LIPOPROTEIN CARRIER PROTEIN"/>
    <property type="match status" value="1"/>
</dbReference>
<dbReference type="Proteomes" id="UP001310022">
    <property type="component" value="Unassembled WGS sequence"/>
</dbReference>
<proteinExistence type="predicted"/>
<reference evidence="2 3" key="1">
    <citation type="submission" date="2021-12" db="EMBL/GenBank/DDBJ databases">
        <title>Genome sequencing of bacteria with rrn-lacking chromosome and rrn-plasmid.</title>
        <authorList>
            <person name="Anda M."/>
            <person name="Iwasaki W."/>
        </authorList>
    </citation>
    <scope>NUCLEOTIDE SEQUENCE [LARGE SCALE GENOMIC DNA]</scope>
    <source>
        <strain evidence="2 3">NBRC 15940</strain>
    </source>
</reference>
<keyword evidence="1" id="KW-0732">Signal</keyword>
<dbReference type="AlphaFoldDB" id="A0AAN4VVN4"/>
<comment type="caution">
    <text evidence="2">The sequence shown here is derived from an EMBL/GenBank/DDBJ whole genome shotgun (WGS) entry which is preliminary data.</text>
</comment>
<protein>
    <recommendedName>
        <fullName evidence="4">Cell envelope biogenesis protein LolA</fullName>
    </recommendedName>
</protein>
<name>A0AAN4VVN4_9BACT</name>
<dbReference type="Pfam" id="PF03548">
    <property type="entry name" value="LolA"/>
    <property type="match status" value="1"/>
</dbReference>
<gene>
    <name evidence="2" type="ORF">PEDI_06910</name>
</gene>
<accession>A0AAN4VVN4</accession>
<dbReference type="SUPFAM" id="SSF89392">
    <property type="entry name" value="Prokaryotic lipoproteins and lipoprotein localization factors"/>
    <property type="match status" value="1"/>
</dbReference>
<evidence type="ECO:0008006" key="4">
    <source>
        <dbReference type="Google" id="ProtNLM"/>
    </source>
</evidence>
<sequence>MKNIIAFFLCFFTVSTTFAQKDPKALEVLDAMSNKYQKMDAFRAEFTQKLINKMENIEESFNGKILVQGDKFQLEASGQVIYNNGTTVWTWLIDDEEVNVSHNDPEEGGFELSTIYNMYKEGYKYLYLEQVSEGGQAVDVVDLVPEDHSQSIFKIRMKIAQKNHELVAWEIFDRSGINYEYIIDKFESNPTVAAGSFEFNTSAHPDVEVVDLR</sequence>
<dbReference type="InterPro" id="IPR004564">
    <property type="entry name" value="OM_lipoprot_carrier_LolA-like"/>
</dbReference>
<dbReference type="EMBL" id="BQKE01000001">
    <property type="protein sequence ID" value="GJM60139.1"/>
    <property type="molecule type" value="Genomic_DNA"/>
</dbReference>
<dbReference type="PANTHER" id="PTHR35869:SF1">
    <property type="entry name" value="OUTER-MEMBRANE LIPOPROTEIN CARRIER PROTEIN"/>
    <property type="match status" value="1"/>
</dbReference>
<evidence type="ECO:0000313" key="2">
    <source>
        <dbReference type="EMBL" id="GJM60139.1"/>
    </source>
</evidence>
<dbReference type="CDD" id="cd16325">
    <property type="entry name" value="LolA"/>
    <property type="match status" value="1"/>
</dbReference>
<evidence type="ECO:0000313" key="3">
    <source>
        <dbReference type="Proteomes" id="UP001310022"/>
    </source>
</evidence>
<dbReference type="Gene3D" id="2.50.20.10">
    <property type="entry name" value="Lipoprotein localisation LolA/LolB/LppX"/>
    <property type="match status" value="1"/>
</dbReference>
<organism evidence="2 3">
    <name type="scientific">Persicobacter diffluens</name>
    <dbReference type="NCBI Taxonomy" id="981"/>
    <lineage>
        <taxon>Bacteria</taxon>
        <taxon>Pseudomonadati</taxon>
        <taxon>Bacteroidota</taxon>
        <taxon>Cytophagia</taxon>
        <taxon>Cytophagales</taxon>
        <taxon>Persicobacteraceae</taxon>
        <taxon>Persicobacter</taxon>
    </lineage>
</organism>
<dbReference type="RefSeq" id="WP_338235994.1">
    <property type="nucleotide sequence ID" value="NZ_BQKE01000001.1"/>
</dbReference>
<dbReference type="InterPro" id="IPR029046">
    <property type="entry name" value="LolA/LolB/LppX"/>
</dbReference>
<evidence type="ECO:0000256" key="1">
    <source>
        <dbReference type="ARBA" id="ARBA00022729"/>
    </source>
</evidence>
<keyword evidence="3" id="KW-1185">Reference proteome</keyword>